<dbReference type="EMBL" id="JBEPSJ010000001">
    <property type="protein sequence ID" value="MET4581840.1"/>
    <property type="molecule type" value="Genomic_DNA"/>
</dbReference>
<gene>
    <name evidence="1" type="ORF">ABIE21_001330</name>
</gene>
<evidence type="ECO:0000313" key="2">
    <source>
        <dbReference type="Proteomes" id="UP001549257"/>
    </source>
</evidence>
<protein>
    <submittedName>
        <fullName evidence="1">Uncharacterized protein</fullName>
    </submittedName>
</protein>
<dbReference type="Proteomes" id="UP001549257">
    <property type="component" value="Unassembled WGS sequence"/>
</dbReference>
<evidence type="ECO:0000313" key="1">
    <source>
        <dbReference type="EMBL" id="MET4581840.1"/>
    </source>
</evidence>
<dbReference type="RefSeq" id="WP_354024003.1">
    <property type="nucleotide sequence ID" value="NZ_JBEPSJ010000001.1"/>
</dbReference>
<organism evidence="1 2">
    <name type="scientific">Conyzicola nivalis</name>
    <dbReference type="NCBI Taxonomy" id="1477021"/>
    <lineage>
        <taxon>Bacteria</taxon>
        <taxon>Bacillati</taxon>
        <taxon>Actinomycetota</taxon>
        <taxon>Actinomycetes</taxon>
        <taxon>Micrococcales</taxon>
        <taxon>Microbacteriaceae</taxon>
        <taxon>Conyzicola</taxon>
    </lineage>
</organism>
<comment type="caution">
    <text evidence="1">The sequence shown here is derived from an EMBL/GenBank/DDBJ whole genome shotgun (WGS) entry which is preliminary data.</text>
</comment>
<proteinExistence type="predicted"/>
<sequence>MRSVIATVTVTVIAVVAATPIQPTEVFADEGARGEAQGPAADALYAISRDFPDDFAYSEFTATGFTVAFAGAAPDAAIDRLEATGIDFDVVTGVGRPQLALEDEMTRISKAVLAHVDAETNFSVESNPRNSAFVVTLYTGDEQLAVDVASATRALRSSLSVPVEFASTDVELSLASIPPVE</sequence>
<reference evidence="1 2" key="1">
    <citation type="submission" date="2024-06" db="EMBL/GenBank/DDBJ databases">
        <title>Sorghum-associated microbial communities from plants grown in Nebraska, USA.</title>
        <authorList>
            <person name="Schachtman D."/>
        </authorList>
    </citation>
    <scope>NUCLEOTIDE SEQUENCE [LARGE SCALE GENOMIC DNA]</scope>
    <source>
        <strain evidence="1 2">2857</strain>
    </source>
</reference>
<accession>A0ABV2QLA8</accession>
<keyword evidence="2" id="KW-1185">Reference proteome</keyword>
<name>A0ABV2QLA8_9MICO</name>